<dbReference type="GeneID" id="6079715"/>
<proteinExistence type="predicted"/>
<accession>B0DJU8</accession>
<sequence>MLTDGTSFIPQGTLAPIAYKEKRAFTSYEGTKYILPSDELERERLEKQHRIITQAFDNKLVLPPVILKKGDKVLDSATGGCNWLLNCMKNVPSSVEIYGIDIETRLFPAADCLPDNVHLSLNSVTNLPSKWNDTFTLINQRLLILALQNHEWVVALKELHRVLALKGWLQLCEVDPFIRKGGPVVDKINALRIALCDSKGLVVDIASQLPEILQNAGFVDVHVVCRSTPLGKWAGKYGEDGRDNIVSLWKGLKTPVMMAGGLGIVHSEEEFDDMLEDLERELDGTPGAQNPFFMIYAQKPE</sequence>
<reference evidence="1 2" key="1">
    <citation type="journal article" date="2008" name="Nature">
        <title>The genome of Laccaria bicolor provides insights into mycorrhizal symbiosis.</title>
        <authorList>
            <person name="Martin F."/>
            <person name="Aerts A."/>
            <person name="Ahren D."/>
            <person name="Brun A."/>
            <person name="Danchin E.G.J."/>
            <person name="Duchaussoy F."/>
            <person name="Gibon J."/>
            <person name="Kohler A."/>
            <person name="Lindquist E."/>
            <person name="Pereda V."/>
            <person name="Salamov A."/>
            <person name="Shapiro H.J."/>
            <person name="Wuyts J."/>
            <person name="Blaudez D."/>
            <person name="Buee M."/>
            <person name="Brokstein P."/>
            <person name="Canbaeck B."/>
            <person name="Cohen D."/>
            <person name="Courty P.E."/>
            <person name="Coutinho P.M."/>
            <person name="Delaruelle C."/>
            <person name="Detter J.C."/>
            <person name="Deveau A."/>
            <person name="DiFazio S."/>
            <person name="Duplessis S."/>
            <person name="Fraissinet-Tachet L."/>
            <person name="Lucic E."/>
            <person name="Frey-Klett P."/>
            <person name="Fourrey C."/>
            <person name="Feussner I."/>
            <person name="Gay G."/>
            <person name="Grimwood J."/>
            <person name="Hoegger P.J."/>
            <person name="Jain P."/>
            <person name="Kilaru S."/>
            <person name="Labbe J."/>
            <person name="Lin Y.C."/>
            <person name="Legue V."/>
            <person name="Le Tacon F."/>
            <person name="Marmeisse R."/>
            <person name="Melayah D."/>
            <person name="Montanini B."/>
            <person name="Muratet M."/>
            <person name="Nehls U."/>
            <person name="Niculita-Hirzel H."/>
            <person name="Oudot-Le Secq M.P."/>
            <person name="Peter M."/>
            <person name="Quesneville H."/>
            <person name="Rajashekar B."/>
            <person name="Reich M."/>
            <person name="Rouhier N."/>
            <person name="Schmutz J."/>
            <person name="Yin T."/>
            <person name="Chalot M."/>
            <person name="Henrissat B."/>
            <person name="Kuees U."/>
            <person name="Lucas S."/>
            <person name="Van de Peer Y."/>
            <person name="Podila G.K."/>
            <person name="Polle A."/>
            <person name="Pukkila P.J."/>
            <person name="Richardson P.M."/>
            <person name="Rouze P."/>
            <person name="Sanders I.R."/>
            <person name="Stajich J.E."/>
            <person name="Tunlid A."/>
            <person name="Tuskan G."/>
            <person name="Grigoriev I.V."/>
        </authorList>
    </citation>
    <scope>NUCLEOTIDE SEQUENCE [LARGE SCALE GENOMIC DNA]</scope>
    <source>
        <strain evidence="2">S238N-H82 / ATCC MYA-4686</strain>
    </source>
</reference>
<dbReference type="EMBL" id="DS547114">
    <property type="protein sequence ID" value="EDR05269.1"/>
    <property type="molecule type" value="Genomic_DNA"/>
</dbReference>
<dbReference type="InParanoid" id="B0DJU8"/>
<gene>
    <name evidence="1" type="ORF">LACBIDRAFT_329989</name>
</gene>
<dbReference type="Gene3D" id="3.40.50.150">
    <property type="entry name" value="Vaccinia Virus protein VP39"/>
    <property type="match status" value="1"/>
</dbReference>
<organism evidence="2">
    <name type="scientific">Laccaria bicolor (strain S238N-H82 / ATCC MYA-4686)</name>
    <name type="common">Bicoloured deceiver</name>
    <name type="synonym">Laccaria laccata var. bicolor</name>
    <dbReference type="NCBI Taxonomy" id="486041"/>
    <lineage>
        <taxon>Eukaryota</taxon>
        <taxon>Fungi</taxon>
        <taxon>Dikarya</taxon>
        <taxon>Basidiomycota</taxon>
        <taxon>Agaricomycotina</taxon>
        <taxon>Agaricomycetes</taxon>
        <taxon>Agaricomycetidae</taxon>
        <taxon>Agaricales</taxon>
        <taxon>Agaricineae</taxon>
        <taxon>Hydnangiaceae</taxon>
        <taxon>Laccaria</taxon>
    </lineage>
</organism>
<evidence type="ECO:0000313" key="1">
    <source>
        <dbReference type="EMBL" id="EDR05269.1"/>
    </source>
</evidence>
<dbReference type="AlphaFoldDB" id="B0DJU8"/>
<name>B0DJU8_LACBS</name>
<dbReference type="OrthoDB" id="184880at2759"/>
<protein>
    <submittedName>
        <fullName evidence="1">Predicted protein</fullName>
    </submittedName>
</protein>
<dbReference type="RefSeq" id="XP_001884234.1">
    <property type="nucleotide sequence ID" value="XM_001884199.1"/>
</dbReference>
<evidence type="ECO:0000313" key="2">
    <source>
        <dbReference type="Proteomes" id="UP000001194"/>
    </source>
</evidence>
<dbReference type="InterPro" id="IPR029063">
    <property type="entry name" value="SAM-dependent_MTases_sf"/>
</dbReference>
<dbReference type="Proteomes" id="UP000001194">
    <property type="component" value="Unassembled WGS sequence"/>
</dbReference>
<dbReference type="HOGENOM" id="CLU_010595_9_3_1"/>
<dbReference type="SUPFAM" id="SSF53335">
    <property type="entry name" value="S-adenosyl-L-methionine-dependent methyltransferases"/>
    <property type="match status" value="1"/>
</dbReference>
<dbReference type="KEGG" id="lbc:LACBIDRAFT_329989"/>
<keyword evidence="2" id="KW-1185">Reference proteome</keyword>